<protein>
    <submittedName>
        <fullName evidence="1">RloB domain-containing protein</fullName>
    </submittedName>
</protein>
<dbReference type="AlphaFoldDB" id="A0A365H840"/>
<comment type="caution">
    <text evidence="1">The sequence shown here is derived from an EMBL/GenBank/DDBJ whole genome shotgun (WGS) entry which is preliminary data.</text>
</comment>
<dbReference type="Proteomes" id="UP000251891">
    <property type="component" value="Unassembled WGS sequence"/>
</dbReference>
<organism evidence="1 2">
    <name type="scientific">Actinomadura craniellae</name>
    <dbReference type="NCBI Taxonomy" id="2231787"/>
    <lineage>
        <taxon>Bacteria</taxon>
        <taxon>Bacillati</taxon>
        <taxon>Actinomycetota</taxon>
        <taxon>Actinomycetes</taxon>
        <taxon>Streptosporangiales</taxon>
        <taxon>Thermomonosporaceae</taxon>
        <taxon>Actinomadura</taxon>
    </lineage>
</organism>
<proteinExistence type="predicted"/>
<sequence length="205" mass="23363">MAPRGGRRGGRSLKRTTGKRPELRTIVVFCEGVNSEPDYIRGLKKLPHVAANTALDLRIHPKQGVPLTLVKMAKEHKWDPEVDECWCIFDVEWPRNHPHLPEAVELARANGINLAISNPCFELWLILHYRNHSSFVDTDPAERLSRSMDNRSGKSIDADAYMPLRKEAAQRAQLLDARHEQDGTRFPHNNPSSGMYKLLREIEGE</sequence>
<evidence type="ECO:0000313" key="1">
    <source>
        <dbReference type="EMBL" id="RAY15257.1"/>
    </source>
</evidence>
<dbReference type="RefSeq" id="WP_111865836.1">
    <property type="nucleotide sequence ID" value="NZ_QLYX01000004.1"/>
</dbReference>
<dbReference type="OrthoDB" id="9796523at2"/>
<dbReference type="EMBL" id="QLYX01000004">
    <property type="protein sequence ID" value="RAY15257.1"/>
    <property type="molecule type" value="Genomic_DNA"/>
</dbReference>
<dbReference type="InterPro" id="IPR025591">
    <property type="entry name" value="RloB"/>
</dbReference>
<name>A0A365H840_9ACTN</name>
<gene>
    <name evidence="1" type="ORF">DPM19_11130</name>
</gene>
<reference evidence="1 2" key="1">
    <citation type="submission" date="2018-06" db="EMBL/GenBank/DDBJ databases">
        <title>Actinomadura craniellae sp. nov. isolated from marine sponge Craniella sp.</title>
        <authorList>
            <person name="Li L."/>
            <person name="Xu Q.H."/>
            <person name="Lin H.W."/>
            <person name="Lu Y.H."/>
        </authorList>
    </citation>
    <scope>NUCLEOTIDE SEQUENCE [LARGE SCALE GENOMIC DNA]</scope>
    <source>
        <strain evidence="1 2">LHW63021</strain>
    </source>
</reference>
<evidence type="ECO:0000313" key="2">
    <source>
        <dbReference type="Proteomes" id="UP000251891"/>
    </source>
</evidence>
<dbReference type="Pfam" id="PF13707">
    <property type="entry name" value="RloB"/>
    <property type="match status" value="1"/>
</dbReference>
<keyword evidence="2" id="KW-1185">Reference proteome</keyword>
<accession>A0A365H840</accession>